<reference evidence="2" key="1">
    <citation type="submission" date="2021-02" db="EMBL/GenBank/DDBJ databases">
        <authorList>
            <person name="Nieuwenhuis M."/>
            <person name="Van De Peppel L.J.J."/>
        </authorList>
    </citation>
    <scope>NUCLEOTIDE SEQUENCE</scope>
    <source>
        <strain evidence="2">D49</strain>
    </source>
</reference>
<feature type="compositionally biased region" description="Basic and acidic residues" evidence="1">
    <location>
        <begin position="25"/>
        <end position="34"/>
    </location>
</feature>
<feature type="region of interest" description="Disordered" evidence="1">
    <location>
        <begin position="443"/>
        <end position="476"/>
    </location>
</feature>
<evidence type="ECO:0000313" key="3">
    <source>
        <dbReference type="Proteomes" id="UP000717328"/>
    </source>
</evidence>
<gene>
    <name evidence="2" type="ORF">H0H81_004770</name>
</gene>
<evidence type="ECO:0000256" key="1">
    <source>
        <dbReference type="SAM" id="MobiDB-lite"/>
    </source>
</evidence>
<protein>
    <submittedName>
        <fullName evidence="2">Uncharacterized protein</fullName>
    </submittedName>
</protein>
<feature type="region of interest" description="Disordered" evidence="1">
    <location>
        <begin position="1"/>
        <end position="162"/>
    </location>
</feature>
<feature type="compositionally biased region" description="Basic and acidic residues" evidence="1">
    <location>
        <begin position="128"/>
        <end position="137"/>
    </location>
</feature>
<sequence length="476" mass="53520">MKTMKTTLTELSNQVTPISVKPKRSRDDRERERQEEGDDENPVDPLKSPPRSKKRTKRKDKGKERAMPPPPDPPVADITPTKAPRMLAKAPETSSAVDSDSEMGAVSDSEMGVASSIHAPRNVVSRRQPAEKEKEASVDSEEEEEDDDENVDSDSSEDDKPFRVELAAAYRQPRFEYRAAEDTDPKSFYSEHSALFTSLIREKQDEGKAIGRSDNNTNALIVMEIEAIRQSKTHIWASASGLDSTLGSEKVVFFAIAKLLAIDRAVLEKKNPGKKKDHWILIDTKLPTRVEQLLTMKHAFHVANNHAVFFREVRGQDSKIKALVFTRPGGIRREKVLLKNLLATYGTSLTTRNWETLPNGPDGARRDTIYVSVHVDFIAQWDKTLIEFVPDGNQEHVFRISKCTICALCHSENHADIRCMWLQMDPPLLPVFKKRGGQFVTETKVETKAKGENTTAAEETDADKAPVEVKRPARKK</sequence>
<accession>A0A9P7FLH1</accession>
<keyword evidence="3" id="KW-1185">Reference proteome</keyword>
<comment type="caution">
    <text evidence="2">The sequence shown here is derived from an EMBL/GenBank/DDBJ whole genome shotgun (WGS) entry which is preliminary data.</text>
</comment>
<feature type="compositionally biased region" description="Basic residues" evidence="1">
    <location>
        <begin position="50"/>
        <end position="60"/>
    </location>
</feature>
<dbReference type="EMBL" id="JABCKI010006920">
    <property type="protein sequence ID" value="KAG5633857.1"/>
    <property type="molecule type" value="Genomic_DNA"/>
</dbReference>
<dbReference type="AlphaFoldDB" id="A0A9P7FLH1"/>
<feature type="compositionally biased region" description="Polar residues" evidence="1">
    <location>
        <begin position="1"/>
        <end position="17"/>
    </location>
</feature>
<feature type="compositionally biased region" description="Acidic residues" evidence="1">
    <location>
        <begin position="138"/>
        <end position="157"/>
    </location>
</feature>
<name>A0A9P7FLH1_9AGAR</name>
<dbReference type="Proteomes" id="UP000717328">
    <property type="component" value="Unassembled WGS sequence"/>
</dbReference>
<proteinExistence type="predicted"/>
<organism evidence="2 3">
    <name type="scientific">Sphagnurus paluster</name>
    <dbReference type="NCBI Taxonomy" id="117069"/>
    <lineage>
        <taxon>Eukaryota</taxon>
        <taxon>Fungi</taxon>
        <taxon>Dikarya</taxon>
        <taxon>Basidiomycota</taxon>
        <taxon>Agaricomycotina</taxon>
        <taxon>Agaricomycetes</taxon>
        <taxon>Agaricomycetidae</taxon>
        <taxon>Agaricales</taxon>
        <taxon>Tricholomatineae</taxon>
        <taxon>Lyophyllaceae</taxon>
        <taxon>Sphagnurus</taxon>
    </lineage>
</organism>
<reference evidence="2" key="2">
    <citation type="submission" date="2021-10" db="EMBL/GenBank/DDBJ databases">
        <title>Phylogenomics reveals ancestral predisposition of the termite-cultivated fungus Termitomyces towards a domesticated lifestyle.</title>
        <authorList>
            <person name="Auxier B."/>
            <person name="Grum-Grzhimaylo A."/>
            <person name="Cardenas M.E."/>
            <person name="Lodge J.D."/>
            <person name="Laessoe T."/>
            <person name="Pedersen O."/>
            <person name="Smith M.E."/>
            <person name="Kuyper T.W."/>
            <person name="Franco-Molano E.A."/>
            <person name="Baroni T.J."/>
            <person name="Aanen D.K."/>
        </authorList>
    </citation>
    <scope>NUCLEOTIDE SEQUENCE</scope>
    <source>
        <strain evidence="2">D49</strain>
    </source>
</reference>
<feature type="compositionally biased region" description="Basic and acidic residues" evidence="1">
    <location>
        <begin position="462"/>
        <end position="476"/>
    </location>
</feature>
<evidence type="ECO:0000313" key="2">
    <source>
        <dbReference type="EMBL" id="KAG5633857.1"/>
    </source>
</evidence>